<name>E4Y3G2_OIKDI</name>
<feature type="domain" description="C-type lectin" evidence="2">
    <location>
        <begin position="9"/>
        <end position="70"/>
    </location>
</feature>
<dbReference type="AlphaFoldDB" id="E4Y3G2"/>
<dbReference type="InParanoid" id="E4Y3G2"/>
<evidence type="ECO:0000259" key="2">
    <source>
        <dbReference type="PROSITE" id="PS50041"/>
    </source>
</evidence>
<dbReference type="InterPro" id="IPR018378">
    <property type="entry name" value="C-type_lectin_CS"/>
</dbReference>
<proteinExistence type="predicted"/>
<dbReference type="PROSITE" id="PS50041">
    <property type="entry name" value="C_TYPE_LECTIN_2"/>
    <property type="match status" value="1"/>
</dbReference>
<keyword evidence="4" id="KW-1185">Reference proteome</keyword>
<dbReference type="InterPro" id="IPR016186">
    <property type="entry name" value="C-type_lectin-like/link_sf"/>
</dbReference>
<dbReference type="InterPro" id="IPR016187">
    <property type="entry name" value="CTDL_fold"/>
</dbReference>
<dbReference type="PROSITE" id="PS00615">
    <property type="entry name" value="C_TYPE_LECTIN_1"/>
    <property type="match status" value="1"/>
</dbReference>
<dbReference type="Gene3D" id="3.10.100.10">
    <property type="entry name" value="Mannose-Binding Protein A, subunit A"/>
    <property type="match status" value="1"/>
</dbReference>
<reference evidence="3" key="1">
    <citation type="journal article" date="2010" name="Science">
        <title>Plasticity of animal genome architecture unmasked by rapid evolution of a pelagic tunicate.</title>
        <authorList>
            <person name="Denoeud F."/>
            <person name="Henriet S."/>
            <person name="Mungpakdee S."/>
            <person name="Aury J.M."/>
            <person name="Da Silva C."/>
            <person name="Brinkmann H."/>
            <person name="Mikhaleva J."/>
            <person name="Olsen L.C."/>
            <person name="Jubin C."/>
            <person name="Canestro C."/>
            <person name="Bouquet J.M."/>
            <person name="Danks G."/>
            <person name="Poulain J."/>
            <person name="Campsteijn C."/>
            <person name="Adamski M."/>
            <person name="Cross I."/>
            <person name="Yadetie F."/>
            <person name="Muffato M."/>
            <person name="Louis A."/>
            <person name="Butcher S."/>
            <person name="Tsagkogeorga G."/>
            <person name="Konrad A."/>
            <person name="Singh S."/>
            <person name="Jensen M.F."/>
            <person name="Cong E.H."/>
            <person name="Eikeseth-Otteraa H."/>
            <person name="Noel B."/>
            <person name="Anthouard V."/>
            <person name="Porcel B.M."/>
            <person name="Kachouri-Lafond R."/>
            <person name="Nishino A."/>
            <person name="Ugolini M."/>
            <person name="Chourrout P."/>
            <person name="Nishida H."/>
            <person name="Aasland R."/>
            <person name="Huzurbazar S."/>
            <person name="Westhof E."/>
            <person name="Delsuc F."/>
            <person name="Lehrach H."/>
            <person name="Reinhardt R."/>
            <person name="Weissenbach J."/>
            <person name="Roy S.W."/>
            <person name="Artiguenave F."/>
            <person name="Postlethwait J.H."/>
            <person name="Manak J.R."/>
            <person name="Thompson E.M."/>
            <person name="Jaillon O."/>
            <person name="Du Pasquier L."/>
            <person name="Boudinot P."/>
            <person name="Liberles D.A."/>
            <person name="Volff J.N."/>
            <person name="Philippe H."/>
            <person name="Lenhard B."/>
            <person name="Roest Crollius H."/>
            <person name="Wincker P."/>
            <person name="Chourrout D."/>
        </authorList>
    </citation>
    <scope>NUCLEOTIDE SEQUENCE [LARGE SCALE GENOMIC DNA]</scope>
</reference>
<dbReference type="EMBL" id="FN654139">
    <property type="protein sequence ID" value="CBY16370.1"/>
    <property type="molecule type" value="Genomic_DNA"/>
</dbReference>
<evidence type="ECO:0000313" key="4">
    <source>
        <dbReference type="Proteomes" id="UP000001307"/>
    </source>
</evidence>
<sequence>MNDGVWDGWIGVDDINEENVWRNVKGENVDYRPWSAGQPDNCCGGQNCVWQGINPNMRWDDQVCSYKFNYAICHRSRVTQGITITKTFTGTLNAPNKVQLGQKIAVSYTGNTNHVYQLGLERCTALFDANSFPLTFINSFCWESPIVVRG</sequence>
<evidence type="ECO:0000256" key="1">
    <source>
        <dbReference type="ARBA" id="ARBA00023157"/>
    </source>
</evidence>
<dbReference type="SUPFAM" id="SSF56436">
    <property type="entry name" value="C-type lectin-like"/>
    <property type="match status" value="1"/>
</dbReference>
<keyword evidence="1" id="KW-1015">Disulfide bond</keyword>
<gene>
    <name evidence="3" type="ORF">GSOID_T00001518001</name>
</gene>
<accession>E4Y3G2</accession>
<dbReference type="InterPro" id="IPR001304">
    <property type="entry name" value="C-type_lectin-like"/>
</dbReference>
<organism evidence="3">
    <name type="scientific">Oikopleura dioica</name>
    <name type="common">Tunicate</name>
    <dbReference type="NCBI Taxonomy" id="34765"/>
    <lineage>
        <taxon>Eukaryota</taxon>
        <taxon>Metazoa</taxon>
        <taxon>Chordata</taxon>
        <taxon>Tunicata</taxon>
        <taxon>Appendicularia</taxon>
        <taxon>Copelata</taxon>
        <taxon>Oikopleuridae</taxon>
        <taxon>Oikopleura</taxon>
    </lineage>
</organism>
<dbReference type="Proteomes" id="UP000001307">
    <property type="component" value="Unassembled WGS sequence"/>
</dbReference>
<evidence type="ECO:0000313" key="3">
    <source>
        <dbReference type="EMBL" id="CBY16370.1"/>
    </source>
</evidence>
<protein>
    <recommendedName>
        <fullName evidence="2">C-type lectin domain-containing protein</fullName>
    </recommendedName>
</protein>
<dbReference type="OrthoDB" id="418245at2759"/>